<comment type="caution">
    <text evidence="8">The sequence shown here is derived from an EMBL/GenBank/DDBJ whole genome shotgun (WGS) entry which is preliminary data.</text>
</comment>
<keyword evidence="2 6" id="KW-0812">Transmembrane</keyword>
<feature type="transmembrane region" description="Helical" evidence="6">
    <location>
        <begin position="86"/>
        <end position="109"/>
    </location>
</feature>
<evidence type="ECO:0000256" key="1">
    <source>
        <dbReference type="ARBA" id="ARBA00004370"/>
    </source>
</evidence>
<keyword evidence="7" id="KW-0732">Signal</keyword>
<organism evidence="8 9">
    <name type="scientific">Indicator maculatus</name>
    <name type="common">spotted honeyguide</name>
    <dbReference type="NCBI Taxonomy" id="545262"/>
    <lineage>
        <taxon>Eukaryota</taxon>
        <taxon>Metazoa</taxon>
        <taxon>Chordata</taxon>
        <taxon>Craniata</taxon>
        <taxon>Vertebrata</taxon>
        <taxon>Euteleostomi</taxon>
        <taxon>Archelosauria</taxon>
        <taxon>Archosauria</taxon>
        <taxon>Dinosauria</taxon>
        <taxon>Saurischia</taxon>
        <taxon>Theropoda</taxon>
        <taxon>Coelurosauria</taxon>
        <taxon>Aves</taxon>
        <taxon>Neognathae</taxon>
        <taxon>Neoaves</taxon>
        <taxon>Telluraves</taxon>
        <taxon>Coraciimorphae</taxon>
        <taxon>Piciformes</taxon>
        <taxon>Indicatoridae</taxon>
        <taxon>Indicator</taxon>
    </lineage>
</organism>
<feature type="chain" id="PRO_5029748459" evidence="7">
    <location>
        <begin position="27"/>
        <end position="420"/>
    </location>
</feature>
<dbReference type="GO" id="GO:0016020">
    <property type="term" value="C:membrane"/>
    <property type="evidence" value="ECO:0007669"/>
    <property type="project" value="UniProtKB-SubCell"/>
</dbReference>
<keyword evidence="4 6" id="KW-0472">Membrane</keyword>
<feature type="non-terminal residue" evidence="8">
    <location>
        <position position="420"/>
    </location>
</feature>
<feature type="non-terminal residue" evidence="8">
    <location>
        <position position="1"/>
    </location>
</feature>
<evidence type="ECO:0000256" key="6">
    <source>
        <dbReference type="SAM" id="Phobius"/>
    </source>
</evidence>
<proteinExistence type="inferred from homology"/>
<reference evidence="8 9" key="1">
    <citation type="submission" date="2019-09" db="EMBL/GenBank/DDBJ databases">
        <title>Bird 10,000 Genomes (B10K) Project - Family phase.</title>
        <authorList>
            <person name="Zhang G."/>
        </authorList>
    </citation>
    <scope>NUCLEOTIDE SEQUENCE [LARGE SCALE GENOMIC DNA]</scope>
    <source>
        <strain evidence="8">B10K-DU-001-78</strain>
        <tissue evidence="8">Muscle</tissue>
    </source>
</reference>
<evidence type="ECO:0000256" key="5">
    <source>
        <dbReference type="ARBA" id="ARBA00034309"/>
    </source>
</evidence>
<keyword evidence="3 6" id="KW-1133">Transmembrane helix</keyword>
<evidence type="ECO:0000256" key="7">
    <source>
        <dbReference type="SAM" id="SignalP"/>
    </source>
</evidence>
<dbReference type="InterPro" id="IPR030431">
    <property type="entry name" value="ENTREP1-3"/>
</dbReference>
<name>A0A7L1GMB8_9PICI</name>
<keyword evidence="9" id="KW-1185">Reference proteome</keyword>
<evidence type="ECO:0000313" key="9">
    <source>
        <dbReference type="Proteomes" id="UP000557230"/>
    </source>
</evidence>
<dbReference type="PANTHER" id="PTHR17615:SF8">
    <property type="entry name" value="ENDOSOMAL TRANSMEMBRANE EPSIN INTERACTOR 1"/>
    <property type="match status" value="1"/>
</dbReference>
<accession>A0A7L1GMB8</accession>
<dbReference type="PANTHER" id="PTHR17615">
    <property type="entry name" value="PROTEIN FAM189A"/>
    <property type="match status" value="1"/>
</dbReference>
<comment type="subcellular location">
    <subcellularLocation>
        <location evidence="1">Membrane</location>
    </subcellularLocation>
</comment>
<comment type="similarity">
    <text evidence="5">Belongs to the ENTREP family.</text>
</comment>
<dbReference type="AlphaFoldDB" id="A0A7L1GMB8"/>
<dbReference type="EMBL" id="VXBD01009926">
    <property type="protein sequence ID" value="NXN14850.1"/>
    <property type="molecule type" value="Genomic_DNA"/>
</dbReference>
<feature type="signal peptide" evidence="7">
    <location>
        <begin position="1"/>
        <end position="26"/>
    </location>
</feature>
<evidence type="ECO:0000256" key="3">
    <source>
        <dbReference type="ARBA" id="ARBA00022989"/>
    </source>
</evidence>
<gene>
    <name evidence="8" type="primary">Fam189a2</name>
    <name evidence="8" type="ORF">INDMAC_R12952</name>
</gene>
<dbReference type="Proteomes" id="UP000557230">
    <property type="component" value="Unassembled WGS sequence"/>
</dbReference>
<sequence length="420" mass="46096">LLFQANLFVLLSVICVLLNLSGFILGHQGIQFVSSAPRCDSVDMGENKICLCCEEFQTTKCSEEAVLKLYHLRSCSFALNHLKKLLFALCVLSAFTTIVCLSVAVLCYLRIFTARGSYLGEAQIEDPAQVLEPEDFIPPVPPPSYFTTFFSHAPPMSCRVFHPNTVLLFCIYRAQIRGADVFSSVDPPPPYEAAQSQNSYEQEDAVQASVSEAVGLGEVSDRQSAQGKEHILKFSSSRVSLSLSNASLLPAGEGRRSFHPLKKRSKSDPVLHCPLPQGEVLGFESETENEANGQLCAVTQCNSLRRKALRGRPQSLVDLTDTKRLAAWVTEQSPCSMSSDILGLVGNSKSVLKPDGKHTAEAATSATFLEQVVLKPCSWMPLLPFQRQPGLLHLESCGDLSTYTTNEDHLAERIQEADHE</sequence>
<dbReference type="OrthoDB" id="9945596at2759"/>
<evidence type="ECO:0000256" key="2">
    <source>
        <dbReference type="ARBA" id="ARBA00022692"/>
    </source>
</evidence>
<evidence type="ECO:0000256" key="4">
    <source>
        <dbReference type="ARBA" id="ARBA00023136"/>
    </source>
</evidence>
<protein>
    <submittedName>
        <fullName evidence="8">F1892 protein</fullName>
    </submittedName>
</protein>
<evidence type="ECO:0000313" key="8">
    <source>
        <dbReference type="EMBL" id="NXN14850.1"/>
    </source>
</evidence>